<protein>
    <submittedName>
        <fullName evidence="10">Bifunctional homocysteine S-methyltransferase/methylenetetrahydrofolate reductase</fullName>
        <ecNumber evidence="10">1.5.1.20</ecNumber>
        <ecNumber evidence="10">2.1.1.10</ecNumber>
    </submittedName>
</protein>
<gene>
    <name evidence="10" type="ORF">FYJ71_07615</name>
</gene>
<dbReference type="GO" id="GO:0032259">
    <property type="term" value="P:methylation"/>
    <property type="evidence" value="ECO:0007669"/>
    <property type="project" value="UniProtKB-KW"/>
</dbReference>
<evidence type="ECO:0000256" key="3">
    <source>
        <dbReference type="ARBA" id="ARBA00022603"/>
    </source>
</evidence>
<dbReference type="SUPFAM" id="SSF82282">
    <property type="entry name" value="Homocysteine S-methyltransferase"/>
    <property type="match status" value="1"/>
</dbReference>
<evidence type="ECO:0000256" key="5">
    <source>
        <dbReference type="ARBA" id="ARBA00022679"/>
    </source>
</evidence>
<keyword evidence="8" id="KW-0862">Zinc</keyword>
<dbReference type="GO" id="GO:0035999">
    <property type="term" value="P:tetrahydrofolate interconversion"/>
    <property type="evidence" value="ECO:0007669"/>
    <property type="project" value="UniProtKB-UniPathway"/>
</dbReference>
<evidence type="ECO:0000256" key="2">
    <source>
        <dbReference type="ARBA" id="ARBA00004777"/>
    </source>
</evidence>
<accession>A0A6N7XHH6</accession>
<keyword evidence="6" id="KW-0274">FAD</keyword>
<dbReference type="InterPro" id="IPR003726">
    <property type="entry name" value="HCY_dom"/>
</dbReference>
<evidence type="ECO:0000313" key="10">
    <source>
        <dbReference type="EMBL" id="MST62834.1"/>
    </source>
</evidence>
<dbReference type="RefSeq" id="WP_154538269.1">
    <property type="nucleotide sequence ID" value="NZ_VUNE01000004.1"/>
</dbReference>
<keyword evidence="7 10" id="KW-0560">Oxidoreductase</keyword>
<dbReference type="AlphaFoldDB" id="A0A6N7XHH6"/>
<comment type="cofactor">
    <cofactor evidence="1">
        <name>FAD</name>
        <dbReference type="ChEBI" id="CHEBI:57692"/>
    </cofactor>
</comment>
<evidence type="ECO:0000256" key="1">
    <source>
        <dbReference type="ARBA" id="ARBA00001974"/>
    </source>
</evidence>
<keyword evidence="11" id="KW-1185">Reference proteome</keyword>
<keyword evidence="5 8" id="KW-0808">Transferase</keyword>
<comment type="cofactor">
    <cofactor evidence="8">
        <name>Zn(2+)</name>
        <dbReference type="ChEBI" id="CHEBI:29105"/>
    </cofactor>
</comment>
<dbReference type="Pfam" id="PF02219">
    <property type="entry name" value="MTHFR"/>
    <property type="match status" value="1"/>
</dbReference>
<name>A0A6N7XHH6_9FIRM</name>
<keyword evidence="8" id="KW-0479">Metal-binding</keyword>
<dbReference type="NCBIfam" id="NF006396">
    <property type="entry name" value="PRK08645.1"/>
    <property type="match status" value="1"/>
</dbReference>
<evidence type="ECO:0000256" key="6">
    <source>
        <dbReference type="ARBA" id="ARBA00022827"/>
    </source>
</evidence>
<organism evidence="10 11">
    <name type="scientific">Peptostreptococcus porci</name>
    <dbReference type="NCBI Taxonomy" id="2652282"/>
    <lineage>
        <taxon>Bacteria</taxon>
        <taxon>Bacillati</taxon>
        <taxon>Bacillota</taxon>
        <taxon>Clostridia</taxon>
        <taxon>Peptostreptococcales</taxon>
        <taxon>Peptostreptococcaceae</taxon>
        <taxon>Peptostreptococcus</taxon>
    </lineage>
</organism>
<dbReference type="GO" id="GO:0006555">
    <property type="term" value="P:methionine metabolic process"/>
    <property type="evidence" value="ECO:0007669"/>
    <property type="project" value="InterPro"/>
</dbReference>
<dbReference type="UniPathway" id="UPA00193"/>
<dbReference type="EC" id="2.1.1.10" evidence="10"/>
<dbReference type="GO" id="GO:0046872">
    <property type="term" value="F:metal ion binding"/>
    <property type="evidence" value="ECO:0007669"/>
    <property type="project" value="UniProtKB-KW"/>
</dbReference>
<dbReference type="SUPFAM" id="SSF51730">
    <property type="entry name" value="FAD-linked oxidoreductase"/>
    <property type="match status" value="1"/>
</dbReference>
<feature type="domain" description="Hcy-binding" evidence="9">
    <location>
        <begin position="1"/>
        <end position="292"/>
    </location>
</feature>
<dbReference type="PANTHER" id="PTHR11103">
    <property type="entry name" value="SLR1189 PROTEIN"/>
    <property type="match status" value="1"/>
</dbReference>
<dbReference type="EC" id="1.5.1.20" evidence="10"/>
<dbReference type="InterPro" id="IPR003171">
    <property type="entry name" value="Mehydrof_redctse-like"/>
</dbReference>
<dbReference type="InterPro" id="IPR029041">
    <property type="entry name" value="FAD-linked_oxidoreductase-like"/>
</dbReference>
<comment type="pathway">
    <text evidence="2">One-carbon metabolism; tetrahydrofolate interconversion.</text>
</comment>
<comment type="caution">
    <text evidence="10">The sequence shown here is derived from an EMBL/GenBank/DDBJ whole genome shotgun (WGS) entry which is preliminary data.</text>
</comment>
<dbReference type="PANTHER" id="PTHR11103:SF18">
    <property type="entry name" value="SLR1189 PROTEIN"/>
    <property type="match status" value="1"/>
</dbReference>
<dbReference type="GO" id="GO:0008168">
    <property type="term" value="F:methyltransferase activity"/>
    <property type="evidence" value="ECO:0007669"/>
    <property type="project" value="UniProtKB-UniRule"/>
</dbReference>
<dbReference type="PROSITE" id="PS50970">
    <property type="entry name" value="HCY"/>
    <property type="match status" value="1"/>
</dbReference>
<dbReference type="Gene3D" id="3.20.20.330">
    <property type="entry name" value="Homocysteine-binding-like domain"/>
    <property type="match status" value="1"/>
</dbReference>
<evidence type="ECO:0000313" key="11">
    <source>
        <dbReference type="Proteomes" id="UP000440713"/>
    </source>
</evidence>
<sequence>MSNVDKIRSSFPLLFDGAMGTYYIEKSEKPLPECEMANIFDRDKILDIHKEYLRAGAAALKTNTFGANRRSLRCTREILDTIIEQGYKIALEAVDNVKKENNDSSEKFIFADIGPVPYDSSDDDSFSTLVEEYVAIVDKFLNLGAKNFIFETFDEGRALHEVSEYIKNKCDDSYIIVSFAINPDGYTRKGYSGEKLLEDFALDKNVDSVGFNCISGPGYILRTVDKIKIPNKTISIMPNASYPTVVNNRIFYSDNANYFANTMLDFLDRGVEIIGGCCGTTPSHIEKLSNNLKKHRIQSLKDEKPQVFKVRTKPSSNVFYDKLCGGKKVIAVELDPPADVDIEKYMNSLKRLKELDVDAVTIADCPVGRARIDSSLMAYKIKNEVGLEPVVHLTCRDRNLNATKALLLGLNIENIRNLIVVTGDPIPTAEKDEIKPVFNFNSRLLAKYIGELNENVFSNKMVISSGLNINAKNFLAELNKARKKVENGVEVFYTQPVLSENAIENIKIAKKELKAKIMGGIIPIVSHRNAVFMNEEISGINVDEKIIAAYENLTREEAAELAVSMSLEFIEQIEEYVDGLYLITPFNRVEIIRDIVNKYRNKK</sequence>
<evidence type="ECO:0000259" key="9">
    <source>
        <dbReference type="PROSITE" id="PS50970"/>
    </source>
</evidence>
<feature type="binding site" evidence="8">
    <location>
        <position position="213"/>
    </location>
    <ligand>
        <name>Zn(2+)</name>
        <dbReference type="ChEBI" id="CHEBI:29105"/>
    </ligand>
</feature>
<proteinExistence type="predicted"/>
<dbReference type="GO" id="GO:0004489">
    <property type="term" value="F:methylenetetrahydrofolate reductase [NAD(P)H] activity"/>
    <property type="evidence" value="ECO:0007669"/>
    <property type="project" value="UniProtKB-EC"/>
</dbReference>
<evidence type="ECO:0000256" key="8">
    <source>
        <dbReference type="PROSITE-ProRule" id="PRU00333"/>
    </source>
</evidence>
<reference evidence="10 11" key="1">
    <citation type="submission" date="2019-08" db="EMBL/GenBank/DDBJ databases">
        <title>In-depth cultivation of the pig gut microbiome towards novel bacterial diversity and tailored functional studies.</title>
        <authorList>
            <person name="Wylensek D."/>
            <person name="Hitch T.C.A."/>
            <person name="Clavel T."/>
        </authorList>
    </citation>
    <scope>NUCLEOTIDE SEQUENCE [LARGE SCALE GENOMIC DNA]</scope>
    <source>
        <strain evidence="10 11">WCA-SAB-591-4A-A</strain>
    </source>
</reference>
<dbReference type="EMBL" id="VUNE01000004">
    <property type="protein sequence ID" value="MST62834.1"/>
    <property type="molecule type" value="Genomic_DNA"/>
</dbReference>
<evidence type="ECO:0000256" key="7">
    <source>
        <dbReference type="ARBA" id="ARBA00023002"/>
    </source>
</evidence>
<dbReference type="CDD" id="cd00537">
    <property type="entry name" value="MTHFR"/>
    <property type="match status" value="1"/>
</dbReference>
<keyword evidence="3 8" id="KW-0489">Methyltransferase</keyword>
<feature type="binding site" evidence="8">
    <location>
        <position position="277"/>
    </location>
    <ligand>
        <name>Zn(2+)</name>
        <dbReference type="ChEBI" id="CHEBI:29105"/>
    </ligand>
</feature>
<feature type="binding site" evidence="8">
    <location>
        <position position="278"/>
    </location>
    <ligand>
        <name>Zn(2+)</name>
        <dbReference type="ChEBI" id="CHEBI:29105"/>
    </ligand>
</feature>
<dbReference type="Gene3D" id="3.20.20.220">
    <property type="match status" value="1"/>
</dbReference>
<dbReference type="InterPro" id="IPR036589">
    <property type="entry name" value="HCY_dom_sf"/>
</dbReference>
<evidence type="ECO:0000256" key="4">
    <source>
        <dbReference type="ARBA" id="ARBA00022630"/>
    </source>
</evidence>
<dbReference type="Proteomes" id="UP000440713">
    <property type="component" value="Unassembled WGS sequence"/>
</dbReference>
<dbReference type="Pfam" id="PF02574">
    <property type="entry name" value="S-methyl_trans"/>
    <property type="match status" value="1"/>
</dbReference>
<keyword evidence="4" id="KW-0285">Flavoprotein</keyword>